<dbReference type="EMBL" id="BGPR01000024">
    <property type="protein sequence ID" value="GBL80987.1"/>
    <property type="molecule type" value="Genomic_DNA"/>
</dbReference>
<evidence type="ECO:0000313" key="3">
    <source>
        <dbReference type="Proteomes" id="UP000499080"/>
    </source>
</evidence>
<evidence type="ECO:0000313" key="2">
    <source>
        <dbReference type="EMBL" id="GBL80987.1"/>
    </source>
</evidence>
<protein>
    <submittedName>
        <fullName evidence="2">Uncharacterized protein</fullName>
    </submittedName>
</protein>
<reference evidence="2 3" key="1">
    <citation type="journal article" date="2019" name="Sci. Rep.">
        <title>Orb-weaving spider Araneus ventricosus genome elucidates the spidroin gene catalogue.</title>
        <authorList>
            <person name="Kono N."/>
            <person name="Nakamura H."/>
            <person name="Ohtoshi R."/>
            <person name="Moran D.A.P."/>
            <person name="Shinohara A."/>
            <person name="Yoshida Y."/>
            <person name="Fujiwara M."/>
            <person name="Mori M."/>
            <person name="Tomita M."/>
            <person name="Arakawa K."/>
        </authorList>
    </citation>
    <scope>NUCLEOTIDE SEQUENCE [LARGE SCALE GENOMIC DNA]</scope>
</reference>
<dbReference type="AlphaFoldDB" id="A0A4Y2ANA6"/>
<keyword evidence="3" id="KW-1185">Reference proteome</keyword>
<gene>
    <name evidence="2" type="ORF">AVEN_83079_1</name>
</gene>
<proteinExistence type="predicted"/>
<accession>A0A4Y2ANA6</accession>
<dbReference type="Proteomes" id="UP000499080">
    <property type="component" value="Unassembled WGS sequence"/>
</dbReference>
<feature type="region of interest" description="Disordered" evidence="1">
    <location>
        <begin position="173"/>
        <end position="218"/>
    </location>
</feature>
<organism evidence="2 3">
    <name type="scientific">Araneus ventricosus</name>
    <name type="common">Orbweaver spider</name>
    <name type="synonym">Epeira ventricosa</name>
    <dbReference type="NCBI Taxonomy" id="182803"/>
    <lineage>
        <taxon>Eukaryota</taxon>
        <taxon>Metazoa</taxon>
        <taxon>Ecdysozoa</taxon>
        <taxon>Arthropoda</taxon>
        <taxon>Chelicerata</taxon>
        <taxon>Arachnida</taxon>
        <taxon>Araneae</taxon>
        <taxon>Araneomorphae</taxon>
        <taxon>Entelegynae</taxon>
        <taxon>Araneoidea</taxon>
        <taxon>Araneidae</taxon>
        <taxon>Araneus</taxon>
    </lineage>
</organism>
<evidence type="ECO:0000256" key="1">
    <source>
        <dbReference type="SAM" id="MobiDB-lite"/>
    </source>
</evidence>
<feature type="compositionally biased region" description="Polar residues" evidence="1">
    <location>
        <begin position="178"/>
        <end position="207"/>
    </location>
</feature>
<dbReference type="OrthoDB" id="73209at2759"/>
<name>A0A4Y2ANA6_ARAVE</name>
<sequence length="360" mass="39181">MKHDTISSSNQISYFENLENHKESDLLLLLKSKGMDWQDDISASALSDVWLKFQDNDADVIAEEKVSEGFVSTATLSRNAADIEECSVVIASTSNAGTINASTVRKSVIPIFQVLVFDLMINLRLLVQRPDPGLLLSPGSEDYLIPTPHSSYSLNTELMSSPSRTSNDQFLEMEDRGSTPSTKPTTVSETNFMTPDTPTEPQWTPNRTPMKRQGPYTEVPTDDLETEIINPKGKKIQPLNGMVATGNASKQMNRMSSIKSLDDLPMAPVFGENENHLKNPSSSANQKSNLSLDPSALVQHMGGNPGDNRTPNRYISVAGDVDVNCNTGNSNSSLSSRRGLLNQNQVSGPFDGYAGVNPVA</sequence>
<comment type="caution">
    <text evidence="2">The sequence shown here is derived from an EMBL/GenBank/DDBJ whole genome shotgun (WGS) entry which is preliminary data.</text>
</comment>